<name>A0A3E1QBZ4_9FLAO</name>
<dbReference type="Pfam" id="PF05170">
    <property type="entry name" value="AsmA"/>
    <property type="match status" value="1"/>
</dbReference>
<keyword evidence="1" id="KW-1133">Transmembrane helix</keyword>
<evidence type="ECO:0000313" key="3">
    <source>
        <dbReference type="EMBL" id="RFN59648.1"/>
    </source>
</evidence>
<keyword evidence="1" id="KW-0472">Membrane</keyword>
<dbReference type="AlphaFoldDB" id="A0A3E1QBZ4"/>
<dbReference type="Proteomes" id="UP000261082">
    <property type="component" value="Unassembled WGS sequence"/>
</dbReference>
<dbReference type="OrthoDB" id="596403at2"/>
<evidence type="ECO:0000313" key="4">
    <source>
        <dbReference type="Proteomes" id="UP000261082"/>
    </source>
</evidence>
<evidence type="ECO:0000259" key="2">
    <source>
        <dbReference type="Pfam" id="PF05170"/>
    </source>
</evidence>
<organism evidence="3 4">
    <name type="scientific">Marixanthomonas ophiurae</name>
    <dbReference type="NCBI Taxonomy" id="387659"/>
    <lineage>
        <taxon>Bacteria</taxon>
        <taxon>Pseudomonadati</taxon>
        <taxon>Bacteroidota</taxon>
        <taxon>Flavobacteriia</taxon>
        <taxon>Flavobacteriales</taxon>
        <taxon>Flavobacteriaceae</taxon>
        <taxon>Marixanthomonas</taxon>
    </lineage>
</organism>
<keyword evidence="1" id="KW-0812">Transmembrane</keyword>
<proteinExistence type="predicted"/>
<dbReference type="PANTHER" id="PTHR30441:SF8">
    <property type="entry name" value="DUF748 DOMAIN-CONTAINING PROTEIN"/>
    <property type="match status" value="1"/>
</dbReference>
<evidence type="ECO:0000256" key="1">
    <source>
        <dbReference type="SAM" id="Phobius"/>
    </source>
</evidence>
<sequence>MKKFLKIAAIIVVAIVLLLIAAPFLFKGSLEKLLKKNINQNLNATVEWNDMDLSLFSSFPKAAVVINDFSVVNKAPFAGDTLAKGKSIKLDMGITQLFKSGDDPIIVDALQLDEALINIKVDSLGNANYDIAIKDESAPISETTESSETSEGFTFDLQQYEVNNSRINYLDEATKTFLILKDVNHEGTGDFSLDVSELETQTNALVSFKIDDVEYLKDNTISLDADFQLDLKKQKYTFLENQAKINELPLTFDGFVKVNENSNEIDLTFKTPSSNFKNFLAVIPKEYVKNLDGVTTTGNFTVNGMLKGVIDDTYIPKMDISIQSNNASFKYPDLPKAVQNIHIDAVLKNETGLVKDTYVNIGGLTFKIDNEVFSANGSIKNLTENALANMALKGTINLANLEKIVPIEMEQNLSGIFKADVTTNFDMQSIEKEQYQNIKSSGTASLSGFNYNDAAFNNELKIANAAVSFSPGNIKLNEFKAATGKTDVSATGTMQNLIPWVMGKQDLKGTFNIQSNTFNVNDFMVSETDSKKAETSSGEEVSTTPNKTAKEAIKIPDFLDATLNFSANKVVYDNLNLTNVKGTATIKNETVTLSNVTSNIFGGNIAFGGNVSTKNTTPTFAMDLDLSKIDIEQSFQSLDMLQYIAPIAKALQGNLNTKLKLNGELTEELTPKLSTLAGNAVAQILTAEVDKQQMPLLSKLGDQVSFLNLDKLSLRDVSTVLKFNNGNIEVQPFDFDVKGINVAVSGSHGLDKSINYNAQLDVPGKYLGGDVSKLLAKLDPANADNVSVSIPVGITGTLTNPSVSVNTKTAINELTQRLIEKQKQELKDKGKDILGDLISGGNKDKDTTNTETEKNTGKVVKDILGGIFGGKKKDTTNQEN</sequence>
<dbReference type="RefSeq" id="WP_117158709.1">
    <property type="nucleotide sequence ID" value="NZ_QVID01000001.1"/>
</dbReference>
<dbReference type="PANTHER" id="PTHR30441">
    <property type="entry name" value="DUF748 DOMAIN-CONTAINING PROTEIN"/>
    <property type="match status" value="1"/>
</dbReference>
<keyword evidence="4" id="KW-1185">Reference proteome</keyword>
<feature type="domain" description="AsmA" evidence="2">
    <location>
        <begin position="1"/>
        <end position="641"/>
    </location>
</feature>
<dbReference type="InterPro" id="IPR007844">
    <property type="entry name" value="AsmA"/>
</dbReference>
<reference evidence="3 4" key="1">
    <citation type="journal article" date="2007" name="Int. J. Syst. Evol. Microbiol.">
        <title>Marixanthomonas ophiurae gen. nov., sp. nov., a marine bacterium of the family Flavobacteriaceae isolated from a deep-sea brittle star.</title>
        <authorList>
            <person name="Romanenko L.A."/>
            <person name="Uchino M."/>
            <person name="Frolova G.M."/>
            <person name="Mikhailov V.V."/>
        </authorList>
    </citation>
    <scope>NUCLEOTIDE SEQUENCE [LARGE SCALE GENOMIC DNA]</scope>
    <source>
        <strain evidence="3 4">KMM 3046</strain>
    </source>
</reference>
<dbReference type="InterPro" id="IPR052894">
    <property type="entry name" value="AsmA-related"/>
</dbReference>
<dbReference type="EMBL" id="QVID01000001">
    <property type="protein sequence ID" value="RFN59648.1"/>
    <property type="molecule type" value="Genomic_DNA"/>
</dbReference>
<accession>A0A3E1QBZ4</accession>
<dbReference type="GO" id="GO:0090313">
    <property type="term" value="P:regulation of protein targeting to membrane"/>
    <property type="evidence" value="ECO:0007669"/>
    <property type="project" value="TreeGrafter"/>
</dbReference>
<gene>
    <name evidence="3" type="ORF">DZ858_06215</name>
</gene>
<feature type="transmembrane region" description="Helical" evidence="1">
    <location>
        <begin position="7"/>
        <end position="26"/>
    </location>
</feature>
<dbReference type="GO" id="GO:0005886">
    <property type="term" value="C:plasma membrane"/>
    <property type="evidence" value="ECO:0007669"/>
    <property type="project" value="TreeGrafter"/>
</dbReference>
<comment type="caution">
    <text evidence="3">The sequence shown here is derived from an EMBL/GenBank/DDBJ whole genome shotgun (WGS) entry which is preliminary data.</text>
</comment>
<protein>
    <submittedName>
        <fullName evidence="3">AsmA family protein</fullName>
    </submittedName>
</protein>